<dbReference type="InterPro" id="IPR011961">
    <property type="entry name" value="RimM"/>
</dbReference>
<gene>
    <name evidence="5 8" type="primary">rimM</name>
    <name evidence="8" type="ORF">FWJ32_00365</name>
</gene>
<dbReference type="HAMAP" id="MF_00014">
    <property type="entry name" value="Ribosome_mat_RimM"/>
    <property type="match status" value="1"/>
</dbReference>
<comment type="domain">
    <text evidence="5">The PRC barrel domain binds ribosomal protein uS19.</text>
</comment>
<evidence type="ECO:0000313" key="8">
    <source>
        <dbReference type="EMBL" id="TZE83374.1"/>
    </source>
</evidence>
<dbReference type="InterPro" id="IPR027275">
    <property type="entry name" value="PRC-brl_dom"/>
</dbReference>
<dbReference type="SUPFAM" id="SSF50346">
    <property type="entry name" value="PRC-barrel domain"/>
    <property type="match status" value="1"/>
</dbReference>
<dbReference type="AlphaFoldDB" id="A0A5D8QGT2"/>
<keyword evidence="1 5" id="KW-0963">Cytoplasm</keyword>
<feature type="domain" description="PRC-barrel" evidence="7">
    <location>
        <begin position="95"/>
        <end position="167"/>
    </location>
</feature>
<evidence type="ECO:0000259" key="7">
    <source>
        <dbReference type="Pfam" id="PF05239"/>
    </source>
</evidence>
<proteinExistence type="inferred from homology"/>
<comment type="similarity">
    <text evidence="5">Belongs to the RimM family.</text>
</comment>
<dbReference type="Pfam" id="PF05239">
    <property type="entry name" value="PRC"/>
    <property type="match status" value="1"/>
</dbReference>
<dbReference type="GO" id="GO:0005737">
    <property type="term" value="C:cytoplasm"/>
    <property type="evidence" value="ECO:0007669"/>
    <property type="project" value="UniProtKB-SubCell"/>
</dbReference>
<dbReference type="GO" id="GO:0043022">
    <property type="term" value="F:ribosome binding"/>
    <property type="evidence" value="ECO:0007669"/>
    <property type="project" value="InterPro"/>
</dbReference>
<dbReference type="InterPro" id="IPR002676">
    <property type="entry name" value="RimM_N"/>
</dbReference>
<keyword evidence="2 5" id="KW-0690">Ribosome biogenesis</keyword>
<evidence type="ECO:0000256" key="2">
    <source>
        <dbReference type="ARBA" id="ARBA00022517"/>
    </source>
</evidence>
<accession>A0A5D8QGT2</accession>
<dbReference type="GO" id="GO:0042274">
    <property type="term" value="P:ribosomal small subunit biogenesis"/>
    <property type="evidence" value="ECO:0007669"/>
    <property type="project" value="UniProtKB-UniRule"/>
</dbReference>
<dbReference type="EMBL" id="VTPS01000001">
    <property type="protein sequence ID" value="TZE83374.1"/>
    <property type="molecule type" value="Genomic_DNA"/>
</dbReference>
<dbReference type="PANTHER" id="PTHR33692:SF1">
    <property type="entry name" value="RIBOSOME MATURATION FACTOR RIMM"/>
    <property type="match status" value="1"/>
</dbReference>
<evidence type="ECO:0000256" key="4">
    <source>
        <dbReference type="ARBA" id="ARBA00023186"/>
    </source>
</evidence>
<comment type="subcellular location">
    <subcellularLocation>
        <location evidence="5">Cytoplasm</location>
    </subcellularLocation>
</comment>
<dbReference type="GO" id="GO:0005840">
    <property type="term" value="C:ribosome"/>
    <property type="evidence" value="ECO:0007669"/>
    <property type="project" value="InterPro"/>
</dbReference>
<dbReference type="PANTHER" id="PTHR33692">
    <property type="entry name" value="RIBOSOME MATURATION FACTOR RIMM"/>
    <property type="match status" value="1"/>
</dbReference>
<dbReference type="InterPro" id="IPR036976">
    <property type="entry name" value="RimM_N_sf"/>
</dbReference>
<dbReference type="Gene3D" id="2.40.30.60">
    <property type="entry name" value="RimM"/>
    <property type="match status" value="1"/>
</dbReference>
<dbReference type="InterPro" id="IPR011033">
    <property type="entry name" value="PRC_barrel-like_sf"/>
</dbReference>
<reference evidence="8 9" key="1">
    <citation type="submission" date="2019-08" db="EMBL/GenBank/DDBJ databases">
        <title>Calorimonas adulescens gen. nov., sp. nov., an anaerobic thermophilic bacterium from Sakhalin hot spring.</title>
        <authorList>
            <person name="Khomyakova M.A."/>
            <person name="Merkel A.Y."/>
            <person name="Novikov A."/>
            <person name="Bonch-Osmolovskaya E.A."/>
            <person name="Slobodkin A.I."/>
        </authorList>
    </citation>
    <scope>NUCLEOTIDE SEQUENCE [LARGE SCALE GENOMIC DNA]</scope>
    <source>
        <strain evidence="8 9">A05MB</strain>
    </source>
</reference>
<dbReference type="RefSeq" id="WP_149543992.1">
    <property type="nucleotide sequence ID" value="NZ_VTPS01000001.1"/>
</dbReference>
<dbReference type="SUPFAM" id="SSF50447">
    <property type="entry name" value="Translation proteins"/>
    <property type="match status" value="1"/>
</dbReference>
<evidence type="ECO:0000256" key="5">
    <source>
        <dbReference type="HAMAP-Rule" id="MF_00014"/>
    </source>
</evidence>
<keyword evidence="4 5" id="KW-0143">Chaperone</keyword>
<comment type="function">
    <text evidence="5">An accessory protein needed during the final step in the assembly of 30S ribosomal subunit, possibly for assembly of the head region. Essential for efficient processing of 16S rRNA. May be needed both before and after RbfA during the maturation of 16S rRNA. It has affinity for free ribosomal 30S subunits but not for 70S ribosomes.</text>
</comment>
<protein>
    <recommendedName>
        <fullName evidence="5">Ribosome maturation factor RimM</fullName>
    </recommendedName>
</protein>
<dbReference type="Proteomes" id="UP000322976">
    <property type="component" value="Unassembled WGS sequence"/>
</dbReference>
<organism evidence="8 9">
    <name type="scientific">Calorimonas adulescens</name>
    <dbReference type="NCBI Taxonomy" id="2606906"/>
    <lineage>
        <taxon>Bacteria</taxon>
        <taxon>Bacillati</taxon>
        <taxon>Bacillota</taxon>
        <taxon>Clostridia</taxon>
        <taxon>Thermoanaerobacterales</taxon>
        <taxon>Thermoanaerobacteraceae</taxon>
        <taxon>Calorimonas</taxon>
    </lineage>
</organism>
<name>A0A5D8QGT2_9THEO</name>
<keyword evidence="3 5" id="KW-0698">rRNA processing</keyword>
<comment type="caution">
    <text evidence="8">The sequence shown here is derived from an EMBL/GenBank/DDBJ whole genome shotgun (WGS) entry which is preliminary data.</text>
</comment>
<evidence type="ECO:0000313" key="9">
    <source>
        <dbReference type="Proteomes" id="UP000322976"/>
    </source>
</evidence>
<sequence>MLDYLIIGKIVGTKGLAGEVKVYPMTQYLERFDDLEFVYVEFDGRKERYDIEHVSYSKKIVVIKFIGIDSIEAAQKLCGNYLYVDRAHAIKLTKDEYFLSDIIGLKVYDIDNNYLGIIKEIYTPGSNDVYEIVNQNGDTILIPAIANVIKEINLDGGYMIVELLEGLMG</sequence>
<feature type="domain" description="RimM N-terminal" evidence="6">
    <location>
        <begin position="7"/>
        <end position="87"/>
    </location>
</feature>
<dbReference type="InterPro" id="IPR009000">
    <property type="entry name" value="Transl_B-barrel_sf"/>
</dbReference>
<keyword evidence="9" id="KW-1185">Reference proteome</keyword>
<dbReference type="Gene3D" id="2.30.30.240">
    <property type="entry name" value="PRC-barrel domain"/>
    <property type="match status" value="1"/>
</dbReference>
<evidence type="ECO:0000256" key="3">
    <source>
        <dbReference type="ARBA" id="ARBA00022552"/>
    </source>
</evidence>
<dbReference type="Pfam" id="PF01782">
    <property type="entry name" value="RimM"/>
    <property type="match status" value="1"/>
</dbReference>
<evidence type="ECO:0000256" key="1">
    <source>
        <dbReference type="ARBA" id="ARBA00022490"/>
    </source>
</evidence>
<comment type="subunit">
    <text evidence="5">Binds ribosomal protein uS19.</text>
</comment>
<evidence type="ECO:0000259" key="6">
    <source>
        <dbReference type="Pfam" id="PF01782"/>
    </source>
</evidence>
<dbReference type="GO" id="GO:0006364">
    <property type="term" value="P:rRNA processing"/>
    <property type="evidence" value="ECO:0007669"/>
    <property type="project" value="UniProtKB-UniRule"/>
</dbReference>
<dbReference type="NCBIfam" id="TIGR02273">
    <property type="entry name" value="16S_RimM"/>
    <property type="match status" value="1"/>
</dbReference>